<keyword evidence="1" id="KW-0472">Membrane</keyword>
<dbReference type="Gene3D" id="3.30.2090.10">
    <property type="entry name" value="Multidrug efflux transporter AcrB TolC docking domain, DN and DC subdomains"/>
    <property type="match status" value="1"/>
</dbReference>
<dbReference type="PANTHER" id="PTHR32063">
    <property type="match status" value="1"/>
</dbReference>
<protein>
    <submittedName>
        <fullName evidence="2">Efflux RND transporter permease subunit</fullName>
    </submittedName>
</protein>
<evidence type="ECO:0000313" key="2">
    <source>
        <dbReference type="EMBL" id="MDX5932202.1"/>
    </source>
</evidence>
<dbReference type="AlphaFoldDB" id="A0AAW9DW03"/>
<comment type="caution">
    <text evidence="2">The sequence shown here is derived from an EMBL/GenBank/DDBJ whole genome shotgun (WGS) entry which is preliminary data.</text>
</comment>
<dbReference type="InterPro" id="IPR001036">
    <property type="entry name" value="Acrflvin-R"/>
</dbReference>
<dbReference type="GO" id="GO:0042910">
    <property type="term" value="F:xenobiotic transmembrane transporter activity"/>
    <property type="evidence" value="ECO:0007669"/>
    <property type="project" value="TreeGrafter"/>
</dbReference>
<organism evidence="2 3">
    <name type="scientific">Acidiphilium acidophilum</name>
    <name type="common">Thiobacillus acidophilus</name>
    <dbReference type="NCBI Taxonomy" id="76588"/>
    <lineage>
        <taxon>Bacteria</taxon>
        <taxon>Pseudomonadati</taxon>
        <taxon>Pseudomonadota</taxon>
        <taxon>Alphaproteobacteria</taxon>
        <taxon>Acetobacterales</taxon>
        <taxon>Acidocellaceae</taxon>
        <taxon>Acidiphilium</taxon>
    </lineage>
</organism>
<name>A0AAW9DW03_ACIAO</name>
<accession>A0AAW9DW03</accession>
<evidence type="ECO:0000256" key="1">
    <source>
        <dbReference type="SAM" id="Phobius"/>
    </source>
</evidence>
<dbReference type="SUPFAM" id="SSF82866">
    <property type="entry name" value="Multidrug efflux transporter AcrB transmembrane domain"/>
    <property type="match status" value="1"/>
</dbReference>
<reference evidence="2 3" key="1">
    <citation type="submission" date="2023-11" db="EMBL/GenBank/DDBJ databases">
        <title>MicrobeMod: A computational toolkit for identifying prokaryotic methylation and restriction-modification with nanopore sequencing.</title>
        <authorList>
            <person name="Crits-Christoph A."/>
            <person name="Kang S.C."/>
            <person name="Lee H."/>
            <person name="Ostrov N."/>
        </authorList>
    </citation>
    <scope>NUCLEOTIDE SEQUENCE [LARGE SCALE GENOMIC DNA]</scope>
    <source>
        <strain evidence="2 3">DSMZ 700</strain>
    </source>
</reference>
<dbReference type="Gene3D" id="1.20.1640.10">
    <property type="entry name" value="Multidrug efflux transporter AcrB transmembrane domain"/>
    <property type="match status" value="1"/>
</dbReference>
<keyword evidence="3" id="KW-1185">Reference proteome</keyword>
<sequence length="302" mass="32878">MPDPRSPYFPDIRLLNLWQVNIQAKERDRDTEAGIWRIYVRSNSGAMVSMRSLATAHTVLGPQIISRYNDSEAAQIIGNPAPGVSSNAALAAMAKLSSRVLPTGFSYDWTSTAYLQEQAKGQAVYVFALSLTFAFLFLVALYESWIIPIPVLLSVVVGVFGAMLGIVIAGLTFDLYAEIGLVVLIALAAKNGILIVEFAKERREEGMSIHEAAIAGAKMRFRAVMMTSIAFVFGLLPLVIATGAAQITRRSLGTPVFAGMIAASGIGIFVIPLLYVVFETMRERSHRKRAPQPRMVEHAGDD</sequence>
<dbReference type="PANTHER" id="PTHR32063:SF76">
    <property type="entry name" value="EFFLUX PUMP MEMBRANE TRANSPORTER"/>
    <property type="match status" value="1"/>
</dbReference>
<dbReference type="EMBL" id="JAWXYB010000018">
    <property type="protein sequence ID" value="MDX5932202.1"/>
    <property type="molecule type" value="Genomic_DNA"/>
</dbReference>
<dbReference type="Proteomes" id="UP001279553">
    <property type="component" value="Unassembled WGS sequence"/>
</dbReference>
<dbReference type="InterPro" id="IPR027463">
    <property type="entry name" value="AcrB_DN_DC_subdom"/>
</dbReference>
<gene>
    <name evidence="2" type="ORF">SIL87_15705</name>
</gene>
<feature type="transmembrane region" description="Helical" evidence="1">
    <location>
        <begin position="149"/>
        <end position="173"/>
    </location>
</feature>
<dbReference type="Gene3D" id="3.30.70.1440">
    <property type="entry name" value="Multidrug efflux transporter AcrB pore domain"/>
    <property type="match status" value="1"/>
</dbReference>
<evidence type="ECO:0000313" key="3">
    <source>
        <dbReference type="Proteomes" id="UP001279553"/>
    </source>
</evidence>
<feature type="transmembrane region" description="Helical" evidence="1">
    <location>
        <begin position="123"/>
        <end position="142"/>
    </location>
</feature>
<dbReference type="GO" id="GO:0005886">
    <property type="term" value="C:plasma membrane"/>
    <property type="evidence" value="ECO:0007669"/>
    <property type="project" value="TreeGrafter"/>
</dbReference>
<feature type="transmembrane region" description="Helical" evidence="1">
    <location>
        <begin position="256"/>
        <end position="278"/>
    </location>
</feature>
<feature type="transmembrane region" description="Helical" evidence="1">
    <location>
        <begin position="179"/>
        <end position="199"/>
    </location>
</feature>
<keyword evidence="1" id="KW-1133">Transmembrane helix</keyword>
<dbReference type="Pfam" id="PF00873">
    <property type="entry name" value="ACR_tran"/>
    <property type="match status" value="1"/>
</dbReference>
<keyword evidence="1" id="KW-0812">Transmembrane</keyword>
<feature type="transmembrane region" description="Helical" evidence="1">
    <location>
        <begin position="220"/>
        <end position="244"/>
    </location>
</feature>
<dbReference type="RefSeq" id="WP_319615047.1">
    <property type="nucleotide sequence ID" value="NZ_JAWXYB010000018.1"/>
</dbReference>
<proteinExistence type="predicted"/>